<feature type="compositionally biased region" description="Basic and acidic residues" evidence="1">
    <location>
        <begin position="994"/>
        <end position="1016"/>
    </location>
</feature>
<feature type="compositionally biased region" description="Basic and acidic residues" evidence="1">
    <location>
        <begin position="1048"/>
        <end position="1064"/>
    </location>
</feature>
<feature type="non-terminal residue" evidence="3">
    <location>
        <position position="1118"/>
    </location>
</feature>
<feature type="compositionally biased region" description="Polar residues" evidence="1">
    <location>
        <begin position="1087"/>
        <end position="1098"/>
    </location>
</feature>
<feature type="compositionally biased region" description="Basic and acidic residues" evidence="1">
    <location>
        <begin position="815"/>
        <end position="828"/>
    </location>
</feature>
<keyword evidence="4" id="KW-1185">Reference proteome</keyword>
<feature type="compositionally biased region" description="Polar residues" evidence="1">
    <location>
        <begin position="763"/>
        <end position="773"/>
    </location>
</feature>
<organism evidence="4">
    <name type="scientific">Schizophyllum commune (strain H4-8 / FGSC 9210)</name>
    <name type="common">Split gill fungus</name>
    <dbReference type="NCBI Taxonomy" id="578458"/>
    <lineage>
        <taxon>Eukaryota</taxon>
        <taxon>Fungi</taxon>
        <taxon>Dikarya</taxon>
        <taxon>Basidiomycota</taxon>
        <taxon>Agaricomycotina</taxon>
        <taxon>Agaricomycetes</taxon>
        <taxon>Agaricomycetidae</taxon>
        <taxon>Agaricales</taxon>
        <taxon>Schizophyllaceae</taxon>
        <taxon>Schizophyllum</taxon>
    </lineage>
</organism>
<dbReference type="GeneID" id="9587453"/>
<evidence type="ECO:0000256" key="1">
    <source>
        <dbReference type="SAM" id="MobiDB-lite"/>
    </source>
</evidence>
<feature type="compositionally biased region" description="Basic and acidic residues" evidence="1">
    <location>
        <begin position="1106"/>
        <end position="1118"/>
    </location>
</feature>
<feature type="compositionally biased region" description="Polar residues" evidence="1">
    <location>
        <begin position="1038"/>
        <end position="1047"/>
    </location>
</feature>
<feature type="compositionally biased region" description="Polar residues" evidence="1">
    <location>
        <begin position="627"/>
        <end position="642"/>
    </location>
</feature>
<protein>
    <submittedName>
        <fullName evidence="3">Uncharacterized protein</fullName>
    </submittedName>
</protein>
<feature type="compositionally biased region" description="Low complexity" evidence="1">
    <location>
        <begin position="694"/>
        <end position="705"/>
    </location>
</feature>
<dbReference type="eggNOG" id="ENOG502S4B8">
    <property type="taxonomic scope" value="Eukaryota"/>
</dbReference>
<dbReference type="Proteomes" id="UP000007431">
    <property type="component" value="Unassembled WGS sequence"/>
</dbReference>
<feature type="region of interest" description="Disordered" evidence="1">
    <location>
        <begin position="505"/>
        <end position="1118"/>
    </location>
</feature>
<dbReference type="VEuPathDB" id="FungiDB:SCHCODRAFT_02702249"/>
<dbReference type="EMBL" id="GL377307">
    <property type="protein sequence ID" value="EFI96425.1"/>
    <property type="molecule type" value="Genomic_DNA"/>
</dbReference>
<proteinExistence type="predicted"/>
<feature type="compositionally biased region" description="Polar residues" evidence="1">
    <location>
        <begin position="656"/>
        <end position="693"/>
    </location>
</feature>
<reference evidence="3 4" key="1">
    <citation type="journal article" date="2010" name="Nat. Biotechnol.">
        <title>Genome sequence of the model mushroom Schizophyllum commune.</title>
        <authorList>
            <person name="Ohm R.A."/>
            <person name="de Jong J.F."/>
            <person name="Lugones L.G."/>
            <person name="Aerts A."/>
            <person name="Kothe E."/>
            <person name="Stajich J.E."/>
            <person name="de Vries R.P."/>
            <person name="Record E."/>
            <person name="Levasseur A."/>
            <person name="Baker S.E."/>
            <person name="Bartholomew K.A."/>
            <person name="Coutinho P.M."/>
            <person name="Erdmann S."/>
            <person name="Fowler T.J."/>
            <person name="Gathman A.C."/>
            <person name="Lombard V."/>
            <person name="Henrissat B."/>
            <person name="Knabe N."/>
            <person name="Kuees U."/>
            <person name="Lilly W.W."/>
            <person name="Lindquist E."/>
            <person name="Lucas S."/>
            <person name="Magnuson J.K."/>
            <person name="Piumi F."/>
            <person name="Raudaskoski M."/>
            <person name="Salamov A."/>
            <person name="Schmutz J."/>
            <person name="Schwarze F.W.M.R."/>
            <person name="vanKuyk P.A."/>
            <person name="Horton J.S."/>
            <person name="Grigoriev I.V."/>
            <person name="Woesten H.A.B."/>
        </authorList>
    </citation>
    <scope>NUCLEOTIDE SEQUENCE [LARGE SCALE GENOMIC DNA]</scope>
    <source>
        <strain evidence="4">H4-8 / FGSC 9210</strain>
    </source>
</reference>
<dbReference type="OrthoDB" id="2575061at2759"/>
<keyword evidence="2" id="KW-0812">Transmembrane</keyword>
<gene>
    <name evidence="3" type="ORF">SCHCODRAFT_109763</name>
</gene>
<dbReference type="KEGG" id="scm:SCHCO_02702249"/>
<feature type="transmembrane region" description="Helical" evidence="2">
    <location>
        <begin position="178"/>
        <end position="206"/>
    </location>
</feature>
<feature type="compositionally biased region" description="Low complexity" evidence="1">
    <location>
        <begin position="729"/>
        <end position="742"/>
    </location>
</feature>
<dbReference type="OMA" id="CAGFCGP"/>
<dbReference type="AlphaFoldDB" id="D8Q7I2"/>
<feature type="compositionally biased region" description="Polar residues" evidence="1">
    <location>
        <begin position="565"/>
        <end position="575"/>
    </location>
</feature>
<feature type="compositionally biased region" description="Low complexity" evidence="1">
    <location>
        <begin position="933"/>
        <end position="945"/>
    </location>
</feature>
<dbReference type="RefSeq" id="XP_003031328.1">
    <property type="nucleotide sequence ID" value="XM_003031282.1"/>
</dbReference>
<feature type="compositionally biased region" description="Low complexity" evidence="1">
    <location>
        <begin position="974"/>
        <end position="984"/>
    </location>
</feature>
<feature type="transmembrane region" description="Helical" evidence="2">
    <location>
        <begin position="264"/>
        <end position="283"/>
    </location>
</feature>
<evidence type="ECO:0000313" key="3">
    <source>
        <dbReference type="EMBL" id="EFI96425.1"/>
    </source>
</evidence>
<feature type="region of interest" description="Disordered" evidence="1">
    <location>
        <begin position="466"/>
        <end position="492"/>
    </location>
</feature>
<feature type="region of interest" description="Disordered" evidence="1">
    <location>
        <begin position="1"/>
        <end position="112"/>
    </location>
</feature>
<keyword evidence="2" id="KW-0472">Membrane</keyword>
<feature type="compositionally biased region" description="Acidic residues" evidence="1">
    <location>
        <begin position="595"/>
        <end position="613"/>
    </location>
</feature>
<evidence type="ECO:0000313" key="4">
    <source>
        <dbReference type="Proteomes" id="UP000007431"/>
    </source>
</evidence>
<feature type="compositionally biased region" description="Polar residues" evidence="1">
    <location>
        <begin position="836"/>
        <end position="846"/>
    </location>
</feature>
<feature type="transmembrane region" description="Helical" evidence="2">
    <location>
        <begin position="226"/>
        <end position="252"/>
    </location>
</feature>
<accession>D8Q7I2</accession>
<dbReference type="HOGENOM" id="CLU_003972_0_0_1"/>
<feature type="compositionally biased region" description="Low complexity" evidence="1">
    <location>
        <begin position="861"/>
        <end position="882"/>
    </location>
</feature>
<sequence length="1118" mass="121685">MGLFSRKPRQTSPSPPQATPESSVRIVPTPDSQAEPPSASPAQRTWSKDSEGYPSWLPKRPPPPAPASTFQSSAGTPTPMCDPVSSEPSTPGPASWGGRKPTPRSIRIVSLTDDRRVPTDHTRVPSTPLQPRVWSRATAGAISPTVFDGTEPKPLQPRFRANGLHLELLRSPSVASRLYFALFHVLVFLHIPLQTFLDFNAVFIIYQVAKYPNPEAPGVPGSGKNWALAMAAYIACWVFWIFGVFILYEVVYSFARRWRIKRPLMLPIYMSSPAFNLASITSYSNFCFLHHLRYAAFFGENGSFRDGLAETCWYYAQNLPTVALLLPRAGLAIALLLSYSSPQTSEVLALRAGGPRRDGTFFHGDDGTLTAYAQGVLYANAAWTGWRIVVLFGSWLGLWISSGQAFGGLCGPRYRWDEEETEKRLSMFSDNMSVPDTVLWDWRERTKERLQEAFEFCLTIKHRRHWSGPDGKQVSETTQLVSGVSRASPAPFDGMDRVMAAVGLPSSPAPARRPVLSEDLFSEPGPSGTKHGLSDVIPPVKKRSSKEEPAPGESEPLKVLPYPFTTPSARGSSSDKVPFPPSPVLSSQKQTTSEGTEEHDTEEGEEEEEDEEGGVTSGTGEVEQPSEPRTSASMSSLGQPINSRYPFQFRHPRRGNSLSSGSPSHITPHSHGTTPSSNSHQTPSTGNSHHQTPSSNSRSAQSRLSHGAQSASTRYHESIDSHSPRSQYTSTSSNMPSPMSSNGIPMPPRHPGREGRRARAGTVPSSIMESPSPVNFPRGSRPRAQTRAGEFGSALSSSEALQSDFDDSYLDDSMAFEHPEPEGSHEAAENEDSVGLLSQASSNSPRPSLLGSPRHRSRSGSASRTNSHSDSSRSRAGSFSLSVRERTQSLMQSVSAASQSSIDLVAGRRSRVNSSMARLEEDTQYMSDRTHSRSGSSSDAVASSGENYTFGVPLRHQWQARDEQRVDEEPEPTSPSTSTFPTPTIHAPPSPRVVKNDSDEDITQRIPDDTLSHVSEESYPGQGDTASIAAPSAHLSEITVSASPPDTSRSREGLAIPGRERQSHEQSSGSSHRDLSTAPASFVTGAPTMQDSTSSRRGPSSWGDSHMVDRSDDAWRNP</sequence>
<feature type="compositionally biased region" description="Basic and acidic residues" evidence="1">
    <location>
        <begin position="714"/>
        <end position="723"/>
    </location>
</feature>
<name>D8Q7I2_SCHCM</name>
<feature type="compositionally biased region" description="Polar residues" evidence="1">
    <location>
        <begin position="888"/>
        <end position="902"/>
    </location>
</feature>
<dbReference type="InParanoid" id="D8Q7I2"/>
<evidence type="ECO:0000256" key="2">
    <source>
        <dbReference type="SAM" id="Phobius"/>
    </source>
</evidence>
<keyword evidence="2" id="KW-1133">Transmembrane helix</keyword>
<dbReference type="STRING" id="578458.D8Q7I2"/>